<dbReference type="SUPFAM" id="SSF48065">
    <property type="entry name" value="DBL homology domain (DH-domain)"/>
    <property type="match status" value="1"/>
</dbReference>
<dbReference type="GeneID" id="111743458"/>
<dbReference type="PROSITE" id="PS50010">
    <property type="entry name" value="DH_2"/>
    <property type="match status" value="1"/>
</dbReference>
<dbReference type="Pfam" id="PF00621">
    <property type="entry name" value="RhoGEF"/>
    <property type="match status" value="1"/>
</dbReference>
<dbReference type="PANTHER" id="PTHR46006">
    <property type="entry name" value="RHO GUANINE NUCLEOTIDE EXCHANGE FACTOR AT 64C, ISOFORM A"/>
    <property type="match status" value="1"/>
</dbReference>
<dbReference type="InterPro" id="IPR011993">
    <property type="entry name" value="PH-like_dom_sf"/>
</dbReference>
<dbReference type="KEGG" id="pvp:111743458"/>
<dbReference type="SMART" id="SM00325">
    <property type="entry name" value="RhoGEF"/>
    <property type="match status" value="1"/>
</dbReference>
<dbReference type="OrthoDB" id="2015333at2759"/>
<dbReference type="CDD" id="cd00160">
    <property type="entry name" value="RhoGEF"/>
    <property type="match status" value="1"/>
</dbReference>
<dbReference type="Pfam" id="PF16652">
    <property type="entry name" value="PH_13"/>
    <property type="match status" value="1"/>
</dbReference>
<evidence type="ECO:0000259" key="3">
    <source>
        <dbReference type="PROSITE" id="PS50010"/>
    </source>
</evidence>
<dbReference type="InterPro" id="IPR001331">
    <property type="entry name" value="GDS_CDC24_CS"/>
</dbReference>
<dbReference type="GO" id="GO:0005085">
    <property type="term" value="F:guanyl-nucleotide exchange factor activity"/>
    <property type="evidence" value="ECO:0007669"/>
    <property type="project" value="InterPro"/>
</dbReference>
<dbReference type="InterPro" id="IPR001849">
    <property type="entry name" value="PH_domain"/>
</dbReference>
<feature type="domain" description="DH" evidence="3">
    <location>
        <begin position="28"/>
        <end position="221"/>
    </location>
</feature>
<dbReference type="AlphaFoldDB" id="A0A6P6CQF3"/>
<dbReference type="SUPFAM" id="SSF50729">
    <property type="entry name" value="PH domain-like"/>
    <property type="match status" value="1"/>
</dbReference>
<dbReference type="FunFam" id="1.20.900.10:FF:000011">
    <property type="entry name" value="Intersectin 1"/>
    <property type="match status" value="1"/>
</dbReference>
<dbReference type="InterPro" id="IPR000219">
    <property type="entry name" value="DH_dom"/>
</dbReference>
<dbReference type="GO" id="GO:0035025">
    <property type="term" value="P:positive regulation of Rho protein signal transduction"/>
    <property type="evidence" value="ECO:0007669"/>
    <property type="project" value="TreeGrafter"/>
</dbReference>
<evidence type="ECO:0000256" key="1">
    <source>
        <dbReference type="ARBA" id="ARBA00004496"/>
    </source>
</evidence>
<name>A0A6P6CQF3_PTEVA</name>
<sequence>MTQPTTTLPDWRCSDLHLLDMLTPTERKRQGYIHELIVTEENYVNDLQLVTETNPLVAPGFVPLTHILFLSDLEVCRVAVRQCAGTGLILVFPCRALRVRKKMSGEKMPVKMIGDILTAQLPHMQPYIRFCSCQLNGAALIQQKTDEAPDFKEFVKRLAMDPRCKGMPLSSFILKPMQRVTRYPLIIKNILENTPENHPDHSHLKHALEKAEELCSQVNEGVREKENSDRLEWIQAHAQCEGLSEQLVFNSVTNCLGPRKFLHSGKLYKAKSNKELYGFLFNDFLLLTQIIKPLGSSGTDKVFSPKSNLQYKMYKTANIPKSVRAKQENWPKFLCTHGSLKNEGANATPERCPRARLLLPVEGFSIREMVRVLPFDGLVREVLLALLGEANV</sequence>
<organism evidence="4 5">
    <name type="scientific">Pteropus vampyrus</name>
    <name type="common">Large flying fox</name>
    <dbReference type="NCBI Taxonomy" id="132908"/>
    <lineage>
        <taxon>Eukaryota</taxon>
        <taxon>Metazoa</taxon>
        <taxon>Chordata</taxon>
        <taxon>Craniata</taxon>
        <taxon>Vertebrata</taxon>
        <taxon>Euteleostomi</taxon>
        <taxon>Mammalia</taxon>
        <taxon>Eutheria</taxon>
        <taxon>Laurasiatheria</taxon>
        <taxon>Chiroptera</taxon>
        <taxon>Yinpterochiroptera</taxon>
        <taxon>Pteropodoidea</taxon>
        <taxon>Pteropodidae</taxon>
        <taxon>Pteropodinae</taxon>
        <taxon>Pteropus</taxon>
    </lineage>
</organism>
<proteinExistence type="predicted"/>
<comment type="subcellular location">
    <subcellularLocation>
        <location evidence="1">Cytoplasm</location>
    </subcellularLocation>
</comment>
<protein>
    <submittedName>
        <fullName evidence="5">Intersectin-1-like</fullName>
    </submittedName>
</protein>
<keyword evidence="2" id="KW-0963">Cytoplasm</keyword>
<dbReference type="InterPro" id="IPR035899">
    <property type="entry name" value="DBL_dom_sf"/>
</dbReference>
<dbReference type="GO" id="GO:0005737">
    <property type="term" value="C:cytoplasm"/>
    <property type="evidence" value="ECO:0007669"/>
    <property type="project" value="UniProtKB-SubCell"/>
</dbReference>
<dbReference type="Gene3D" id="1.20.900.10">
    <property type="entry name" value="Dbl homology (DH) domain"/>
    <property type="match status" value="1"/>
</dbReference>
<dbReference type="Proteomes" id="UP000515202">
    <property type="component" value="Unplaced"/>
</dbReference>
<dbReference type="GO" id="GO:0035556">
    <property type="term" value="P:intracellular signal transduction"/>
    <property type="evidence" value="ECO:0007669"/>
    <property type="project" value="InterPro"/>
</dbReference>
<keyword evidence="4" id="KW-1185">Reference proteome</keyword>
<dbReference type="Gene3D" id="2.30.29.30">
    <property type="entry name" value="Pleckstrin-homology domain (PH domain)/Phosphotyrosine-binding domain (PTB)"/>
    <property type="match status" value="1"/>
</dbReference>
<gene>
    <name evidence="5" type="primary">LOC111743458</name>
</gene>
<dbReference type="RefSeq" id="XP_023389662.1">
    <property type="nucleotide sequence ID" value="XM_023533894.1"/>
</dbReference>
<reference evidence="5" key="1">
    <citation type="submission" date="2025-08" db="UniProtKB">
        <authorList>
            <consortium name="RefSeq"/>
        </authorList>
    </citation>
    <scope>IDENTIFICATION</scope>
    <source>
        <tissue evidence="5">Kidney</tissue>
    </source>
</reference>
<dbReference type="PANTHER" id="PTHR46006:SF9">
    <property type="entry name" value="INTERSECTIN-1"/>
    <property type="match status" value="1"/>
</dbReference>
<dbReference type="InterPro" id="IPR051480">
    <property type="entry name" value="Endocytic_GEF_Adapter"/>
</dbReference>
<evidence type="ECO:0000256" key="2">
    <source>
        <dbReference type="ARBA" id="ARBA00022490"/>
    </source>
</evidence>
<dbReference type="PROSITE" id="PS00741">
    <property type="entry name" value="DH_1"/>
    <property type="match status" value="1"/>
</dbReference>
<accession>A0A6P6CQF3</accession>
<evidence type="ECO:0000313" key="4">
    <source>
        <dbReference type="Proteomes" id="UP000515202"/>
    </source>
</evidence>
<evidence type="ECO:0000313" key="5">
    <source>
        <dbReference type="RefSeq" id="XP_023389662.1"/>
    </source>
</evidence>